<proteinExistence type="predicted"/>
<evidence type="ECO:0000256" key="1">
    <source>
        <dbReference type="SAM" id="MobiDB-lite"/>
    </source>
</evidence>
<keyword evidence="3" id="KW-1185">Reference proteome</keyword>
<dbReference type="GeneID" id="17086578"/>
<dbReference type="OrthoDB" id="10427610at2759"/>
<evidence type="ECO:0000313" key="2">
    <source>
        <dbReference type="EMBL" id="EME27691.1"/>
    </source>
</evidence>
<dbReference type="RefSeq" id="XP_005704211.1">
    <property type="nucleotide sequence ID" value="XM_005704154.1"/>
</dbReference>
<gene>
    <name evidence="2" type="ORF">Gasu_48320</name>
</gene>
<dbReference type="Proteomes" id="UP000030680">
    <property type="component" value="Unassembled WGS sequence"/>
</dbReference>
<feature type="compositionally biased region" description="Basic and acidic residues" evidence="1">
    <location>
        <begin position="161"/>
        <end position="182"/>
    </location>
</feature>
<organism evidence="2 3">
    <name type="scientific">Galdieria sulphuraria</name>
    <name type="common">Red alga</name>
    <dbReference type="NCBI Taxonomy" id="130081"/>
    <lineage>
        <taxon>Eukaryota</taxon>
        <taxon>Rhodophyta</taxon>
        <taxon>Bangiophyceae</taxon>
        <taxon>Galdieriales</taxon>
        <taxon>Galdieriaceae</taxon>
        <taxon>Galdieria</taxon>
    </lineage>
</organism>
<dbReference type="EMBL" id="KB454529">
    <property type="protein sequence ID" value="EME27691.1"/>
    <property type="molecule type" value="Genomic_DNA"/>
</dbReference>
<dbReference type="KEGG" id="gsl:Gasu_48320"/>
<name>M2VWR7_GALSU</name>
<feature type="region of interest" description="Disordered" evidence="1">
    <location>
        <begin position="161"/>
        <end position="189"/>
    </location>
</feature>
<dbReference type="AlphaFoldDB" id="M2VWR7"/>
<sequence>MVTTRSSSKKLQSRSRVEKENETPETNEFDSPHKESFIKNDSSTETTGNKLTRELVALGIIANQKRTPKKNLDFEMFSSMTLKAETVEENSHNTQRVDRKEESIENISNILSENCSLREEREKLQEKLEYTSDMKYNRTNFMNTYEIGYKRPTASWIAKEKGKAKKEEESSQVKAFKREPNHVRRSKPVHIGEAHYMMPTISHVAKHVSKRSH</sequence>
<protein>
    <submittedName>
        <fullName evidence="2">Uncharacterized protein</fullName>
    </submittedName>
</protein>
<evidence type="ECO:0000313" key="3">
    <source>
        <dbReference type="Proteomes" id="UP000030680"/>
    </source>
</evidence>
<feature type="region of interest" description="Disordered" evidence="1">
    <location>
        <begin position="1"/>
        <end position="46"/>
    </location>
</feature>
<accession>M2VWR7</accession>
<reference evidence="3" key="1">
    <citation type="journal article" date="2013" name="Science">
        <title>Gene transfer from bacteria and archaea facilitated evolution of an extremophilic eukaryote.</title>
        <authorList>
            <person name="Schonknecht G."/>
            <person name="Chen W.H."/>
            <person name="Ternes C.M."/>
            <person name="Barbier G.G."/>
            <person name="Shrestha R.P."/>
            <person name="Stanke M."/>
            <person name="Brautigam A."/>
            <person name="Baker B.J."/>
            <person name="Banfield J.F."/>
            <person name="Garavito R.M."/>
            <person name="Carr K."/>
            <person name="Wilkerson C."/>
            <person name="Rensing S.A."/>
            <person name="Gagneul D."/>
            <person name="Dickenson N.E."/>
            <person name="Oesterhelt C."/>
            <person name="Lercher M.J."/>
            <person name="Weber A.P."/>
        </authorList>
    </citation>
    <scope>NUCLEOTIDE SEQUENCE [LARGE SCALE GENOMIC DNA]</scope>
    <source>
        <strain evidence="3">074W</strain>
    </source>
</reference>
<dbReference type="Gramene" id="EME27691">
    <property type="protein sequence ID" value="EME27691"/>
    <property type="gene ID" value="Gasu_48320"/>
</dbReference>